<dbReference type="RefSeq" id="XP_033682026.1">
    <property type="nucleotide sequence ID" value="XM_033826905.1"/>
</dbReference>
<dbReference type="GO" id="GO:0005975">
    <property type="term" value="P:carbohydrate metabolic process"/>
    <property type="evidence" value="ECO:0007669"/>
    <property type="project" value="InterPro"/>
</dbReference>
<evidence type="ECO:0000256" key="3">
    <source>
        <dbReference type="ARBA" id="ARBA00023295"/>
    </source>
</evidence>
<evidence type="ECO:0000256" key="2">
    <source>
        <dbReference type="ARBA" id="ARBA00022801"/>
    </source>
</evidence>
<dbReference type="PRINTS" id="PR00131">
    <property type="entry name" value="GLHYDRLASE1"/>
</dbReference>
<comment type="similarity">
    <text evidence="1 4">Belongs to the glycosyl hydrolase 1 family.</text>
</comment>
<dbReference type="AlphaFoldDB" id="A0A6A6IAS4"/>
<accession>A0A6A6IAS4</accession>
<evidence type="ECO:0000256" key="5">
    <source>
        <dbReference type="SAM" id="SignalP"/>
    </source>
</evidence>
<dbReference type="InterPro" id="IPR033132">
    <property type="entry name" value="GH_1_N_CS"/>
</dbReference>
<keyword evidence="7" id="KW-1185">Reference proteome</keyword>
<proteinExistence type="inferred from homology"/>
<organism evidence="6 7">
    <name type="scientific">Trematosphaeria pertusa</name>
    <dbReference type="NCBI Taxonomy" id="390896"/>
    <lineage>
        <taxon>Eukaryota</taxon>
        <taxon>Fungi</taxon>
        <taxon>Dikarya</taxon>
        <taxon>Ascomycota</taxon>
        <taxon>Pezizomycotina</taxon>
        <taxon>Dothideomycetes</taxon>
        <taxon>Pleosporomycetidae</taxon>
        <taxon>Pleosporales</taxon>
        <taxon>Massarineae</taxon>
        <taxon>Trematosphaeriaceae</taxon>
        <taxon>Trematosphaeria</taxon>
    </lineage>
</organism>
<dbReference type="GeneID" id="54580235"/>
<dbReference type="InterPro" id="IPR001360">
    <property type="entry name" value="Glyco_hydro_1"/>
</dbReference>
<feature type="chain" id="PRO_5025408739" evidence="5">
    <location>
        <begin position="20"/>
        <end position="578"/>
    </location>
</feature>
<dbReference type="InterPro" id="IPR017853">
    <property type="entry name" value="GH"/>
</dbReference>
<dbReference type="EMBL" id="ML987197">
    <property type="protein sequence ID" value="KAF2247022.1"/>
    <property type="molecule type" value="Genomic_DNA"/>
</dbReference>
<dbReference type="OrthoDB" id="65569at2759"/>
<reference evidence="6" key="1">
    <citation type="journal article" date="2020" name="Stud. Mycol.">
        <title>101 Dothideomycetes genomes: a test case for predicting lifestyles and emergence of pathogens.</title>
        <authorList>
            <person name="Haridas S."/>
            <person name="Albert R."/>
            <person name="Binder M."/>
            <person name="Bloem J."/>
            <person name="Labutti K."/>
            <person name="Salamov A."/>
            <person name="Andreopoulos B."/>
            <person name="Baker S."/>
            <person name="Barry K."/>
            <person name="Bills G."/>
            <person name="Bluhm B."/>
            <person name="Cannon C."/>
            <person name="Castanera R."/>
            <person name="Culley D."/>
            <person name="Daum C."/>
            <person name="Ezra D."/>
            <person name="Gonzalez J."/>
            <person name="Henrissat B."/>
            <person name="Kuo A."/>
            <person name="Liang C."/>
            <person name="Lipzen A."/>
            <person name="Lutzoni F."/>
            <person name="Magnuson J."/>
            <person name="Mondo S."/>
            <person name="Nolan M."/>
            <person name="Ohm R."/>
            <person name="Pangilinan J."/>
            <person name="Park H.-J."/>
            <person name="Ramirez L."/>
            <person name="Alfaro M."/>
            <person name="Sun H."/>
            <person name="Tritt A."/>
            <person name="Yoshinaga Y."/>
            <person name="Zwiers L.-H."/>
            <person name="Turgeon B."/>
            <person name="Goodwin S."/>
            <person name="Spatafora J."/>
            <person name="Crous P."/>
            <person name="Grigoriev I."/>
        </authorList>
    </citation>
    <scope>NUCLEOTIDE SEQUENCE</scope>
    <source>
        <strain evidence="6">CBS 122368</strain>
    </source>
</reference>
<evidence type="ECO:0000313" key="6">
    <source>
        <dbReference type="EMBL" id="KAF2247022.1"/>
    </source>
</evidence>
<name>A0A6A6IAS4_9PLEO</name>
<dbReference type="Proteomes" id="UP000800094">
    <property type="component" value="Unassembled WGS sequence"/>
</dbReference>
<evidence type="ECO:0000256" key="1">
    <source>
        <dbReference type="ARBA" id="ARBA00010838"/>
    </source>
</evidence>
<sequence>MARNMVFALLLAGSQFVVSQNATAPSTGTAVASSTTTGGATFTTSVELSVEDLWDQYVGPVSTFSINTTVEPTPIPSSSLIPPPSLYYSPFPTGQQVPLQTKNESWKFPKDFWYGVAGAAYQIEGAVKAEGRGPSTWDVLTHRVANYVVTNETGDVADNNYYQYKEDIARIAALGVNTYSFSISWSRIQPFGTGPVNEQALAHYDDVIDTCLEYNIIPMVTLYHWDTPLFLQNSYGGWLDSKIVDDFTEYARIVFNRYHSKVQYWFTVNEPIVFCGFYPLPKNYFKKTDIPDIQQKYYCGHNVLLAHSAAYHIGKSLNSSLSISVKHNGGYKIPRTNSSEDAIAVQRAWDFNEAWFSDPLFLTGDYPKYLKEYLDTFLDPFTDEQRAQINGTSDIYAHDAYTSDIIMAPDSGIDACTKNESHPLFPSCYNTTKLYANDYWALGPAGDPGTPWLVKATDWVPAFLHYMQDTWKPRGGVAITEFGISEPFEALKTSLPTIVIDPIRSKYYVDYLEAILMALSEGVDVVGTLAWSIYDNLEWSSGYGVKFGIQYVNLTTQERFFKASAFEYVNMFNVYLEK</sequence>
<dbReference type="SUPFAM" id="SSF51445">
    <property type="entry name" value="(Trans)glycosidases"/>
    <property type="match status" value="1"/>
</dbReference>
<dbReference type="PANTHER" id="PTHR10353">
    <property type="entry name" value="GLYCOSYL HYDROLASE"/>
    <property type="match status" value="1"/>
</dbReference>
<dbReference type="Gene3D" id="3.20.20.80">
    <property type="entry name" value="Glycosidases"/>
    <property type="match status" value="1"/>
</dbReference>
<dbReference type="PANTHER" id="PTHR10353:SF36">
    <property type="entry name" value="LP05116P"/>
    <property type="match status" value="1"/>
</dbReference>
<dbReference type="GO" id="GO:0008422">
    <property type="term" value="F:beta-glucosidase activity"/>
    <property type="evidence" value="ECO:0007669"/>
    <property type="project" value="TreeGrafter"/>
</dbReference>
<evidence type="ECO:0000313" key="7">
    <source>
        <dbReference type="Proteomes" id="UP000800094"/>
    </source>
</evidence>
<evidence type="ECO:0000256" key="4">
    <source>
        <dbReference type="RuleBase" id="RU003690"/>
    </source>
</evidence>
<feature type="signal peptide" evidence="5">
    <location>
        <begin position="1"/>
        <end position="19"/>
    </location>
</feature>
<gene>
    <name evidence="6" type="ORF">BU26DRAFT_506326</name>
</gene>
<protein>
    <submittedName>
        <fullName evidence="6">Glycoside hydrolase family 1 protein</fullName>
    </submittedName>
</protein>
<keyword evidence="5" id="KW-0732">Signal</keyword>
<keyword evidence="3" id="KW-0326">Glycosidase</keyword>
<keyword evidence="2 6" id="KW-0378">Hydrolase</keyword>
<dbReference type="PROSITE" id="PS00653">
    <property type="entry name" value="GLYCOSYL_HYDROL_F1_2"/>
    <property type="match status" value="1"/>
</dbReference>
<dbReference type="Pfam" id="PF00232">
    <property type="entry name" value="Glyco_hydro_1"/>
    <property type="match status" value="1"/>
</dbReference>